<gene>
    <name evidence="6" type="ORF">HannXRQ_Chr10g0297001</name>
    <name evidence="5" type="ORF">HanXRQr2_Chr10g0446751</name>
</gene>
<name>A0A251TMR2_HELAN</name>
<dbReference type="InParanoid" id="A0A251TMR2"/>
<evidence type="ECO:0000256" key="1">
    <source>
        <dbReference type="RuleBase" id="RU363044"/>
    </source>
</evidence>
<dbReference type="GO" id="GO:0006310">
    <property type="term" value="P:DNA recombination"/>
    <property type="evidence" value="ECO:0007669"/>
    <property type="project" value="UniProtKB-KW"/>
</dbReference>
<dbReference type="Pfam" id="PF21530">
    <property type="entry name" value="Pif1_2B_dom"/>
    <property type="match status" value="1"/>
</dbReference>
<evidence type="ECO:0000313" key="5">
    <source>
        <dbReference type="EMBL" id="KAF5786902.1"/>
    </source>
</evidence>
<dbReference type="Proteomes" id="UP000215914">
    <property type="component" value="Chromosome 10"/>
</dbReference>
<dbReference type="FunFam" id="3.40.50.300:FF:002884">
    <property type="entry name" value="ATP-dependent DNA helicase"/>
    <property type="match status" value="1"/>
</dbReference>
<dbReference type="OrthoDB" id="687790at2759"/>
<dbReference type="EC" id="5.6.2.3" evidence="1"/>
<evidence type="ECO:0000259" key="3">
    <source>
        <dbReference type="Pfam" id="PF14214"/>
    </source>
</evidence>
<feature type="domain" description="DNA helicase Pif1-like DEAD-box helicase" evidence="2">
    <location>
        <begin position="971"/>
        <end position="1185"/>
    </location>
</feature>
<dbReference type="InterPro" id="IPR049163">
    <property type="entry name" value="Pif1-like_2B_dom"/>
</dbReference>
<dbReference type="GO" id="GO:0006281">
    <property type="term" value="P:DNA repair"/>
    <property type="evidence" value="ECO:0007669"/>
    <property type="project" value="UniProtKB-KW"/>
</dbReference>
<reference evidence="5 7" key="1">
    <citation type="journal article" date="2017" name="Nature">
        <title>The sunflower genome provides insights into oil metabolism, flowering and Asterid evolution.</title>
        <authorList>
            <person name="Badouin H."/>
            <person name="Gouzy J."/>
            <person name="Grassa C.J."/>
            <person name="Murat F."/>
            <person name="Staton S.E."/>
            <person name="Cottret L."/>
            <person name="Lelandais-Briere C."/>
            <person name="Owens G.L."/>
            <person name="Carrere S."/>
            <person name="Mayjonade B."/>
            <person name="Legrand L."/>
            <person name="Gill N."/>
            <person name="Kane N.C."/>
            <person name="Bowers J.E."/>
            <person name="Hubner S."/>
            <person name="Bellec A."/>
            <person name="Berard A."/>
            <person name="Berges H."/>
            <person name="Blanchet N."/>
            <person name="Boniface M.C."/>
            <person name="Brunel D."/>
            <person name="Catrice O."/>
            <person name="Chaidir N."/>
            <person name="Claudel C."/>
            <person name="Donnadieu C."/>
            <person name="Faraut T."/>
            <person name="Fievet G."/>
            <person name="Helmstetter N."/>
            <person name="King M."/>
            <person name="Knapp S.J."/>
            <person name="Lai Z."/>
            <person name="Le Paslier M.C."/>
            <person name="Lippi Y."/>
            <person name="Lorenzon L."/>
            <person name="Mandel J.R."/>
            <person name="Marage G."/>
            <person name="Marchand G."/>
            <person name="Marquand E."/>
            <person name="Bret-Mestries E."/>
            <person name="Morien E."/>
            <person name="Nambeesan S."/>
            <person name="Nguyen T."/>
            <person name="Pegot-Espagnet P."/>
            <person name="Pouilly N."/>
            <person name="Raftis F."/>
            <person name="Sallet E."/>
            <person name="Schiex T."/>
            <person name="Thomas J."/>
            <person name="Vandecasteele C."/>
            <person name="Vares D."/>
            <person name="Vear F."/>
            <person name="Vautrin S."/>
            <person name="Crespi M."/>
            <person name="Mangin B."/>
            <person name="Burke J.M."/>
            <person name="Salse J."/>
            <person name="Munos S."/>
            <person name="Vincourt P."/>
            <person name="Rieseberg L.H."/>
            <person name="Langlade N.B."/>
        </authorList>
    </citation>
    <scope>NUCLEOTIDE SEQUENCE [LARGE SCALE GENOMIC DNA]</scope>
    <source>
        <strain evidence="7">cv. SF193</strain>
        <tissue evidence="5">Leaves</tissue>
    </source>
</reference>
<dbReference type="Gramene" id="mRNA:HanXRQr2_Chr10g0446751">
    <property type="protein sequence ID" value="mRNA:HanXRQr2_Chr10g0446751"/>
    <property type="gene ID" value="HanXRQr2_Chr10g0446751"/>
</dbReference>
<accession>A0A251TMR2</accession>
<feature type="domain" description="DNA helicase Pif1-like 2B" evidence="4">
    <location>
        <begin position="1289"/>
        <end position="1335"/>
    </location>
</feature>
<proteinExistence type="inferred from homology"/>
<dbReference type="Gene3D" id="3.40.50.300">
    <property type="entry name" value="P-loop containing nucleotide triphosphate hydrolases"/>
    <property type="match status" value="1"/>
</dbReference>
<evidence type="ECO:0000313" key="6">
    <source>
        <dbReference type="EMBL" id="OTG11281.1"/>
    </source>
</evidence>
<dbReference type="PANTHER" id="PTHR10492:SF96">
    <property type="entry name" value="ATP-DEPENDENT DNA HELICASE"/>
    <property type="match status" value="1"/>
</dbReference>
<keyword evidence="1" id="KW-0233">DNA recombination</keyword>
<keyword evidence="1 6" id="KW-0347">Helicase</keyword>
<dbReference type="STRING" id="4232.A0A251TMR2"/>
<protein>
    <recommendedName>
        <fullName evidence="1">ATP-dependent DNA helicase</fullName>
        <ecNumber evidence="1">5.6.2.3</ecNumber>
    </recommendedName>
</protein>
<evidence type="ECO:0000259" key="2">
    <source>
        <dbReference type="Pfam" id="PF05970"/>
    </source>
</evidence>
<comment type="cofactor">
    <cofactor evidence="1">
        <name>Mg(2+)</name>
        <dbReference type="ChEBI" id="CHEBI:18420"/>
    </cofactor>
</comment>
<dbReference type="Pfam" id="PF14214">
    <property type="entry name" value="Helitron_like_N"/>
    <property type="match status" value="1"/>
</dbReference>
<reference evidence="5" key="3">
    <citation type="submission" date="2020-06" db="EMBL/GenBank/DDBJ databases">
        <title>Helianthus annuus Genome sequencing and assembly Release 2.</title>
        <authorList>
            <person name="Gouzy J."/>
            <person name="Langlade N."/>
            <person name="Munos S."/>
        </authorList>
    </citation>
    <scope>NUCLEOTIDE SEQUENCE</scope>
    <source>
        <tissue evidence="5">Leaves</tissue>
    </source>
</reference>
<dbReference type="InterPro" id="IPR027417">
    <property type="entry name" value="P-loop_NTPase"/>
</dbReference>
<dbReference type="OMA" id="ERMINFI"/>
<dbReference type="GO" id="GO:0016787">
    <property type="term" value="F:hydrolase activity"/>
    <property type="evidence" value="ECO:0007669"/>
    <property type="project" value="UniProtKB-KW"/>
</dbReference>
<evidence type="ECO:0000313" key="7">
    <source>
        <dbReference type="Proteomes" id="UP000215914"/>
    </source>
</evidence>
<dbReference type="GO" id="GO:0005524">
    <property type="term" value="F:ATP binding"/>
    <property type="evidence" value="ECO:0007669"/>
    <property type="project" value="UniProtKB-KW"/>
</dbReference>
<dbReference type="CDD" id="cd18809">
    <property type="entry name" value="SF1_C_RecD"/>
    <property type="match status" value="1"/>
</dbReference>
<organism evidence="6 7">
    <name type="scientific">Helianthus annuus</name>
    <name type="common">Common sunflower</name>
    <dbReference type="NCBI Taxonomy" id="4232"/>
    <lineage>
        <taxon>Eukaryota</taxon>
        <taxon>Viridiplantae</taxon>
        <taxon>Streptophyta</taxon>
        <taxon>Embryophyta</taxon>
        <taxon>Tracheophyta</taxon>
        <taxon>Spermatophyta</taxon>
        <taxon>Magnoliopsida</taxon>
        <taxon>eudicotyledons</taxon>
        <taxon>Gunneridae</taxon>
        <taxon>Pentapetalae</taxon>
        <taxon>asterids</taxon>
        <taxon>campanulids</taxon>
        <taxon>Asterales</taxon>
        <taxon>Asteraceae</taxon>
        <taxon>Asteroideae</taxon>
        <taxon>Heliantheae alliance</taxon>
        <taxon>Heliantheae</taxon>
        <taxon>Helianthus</taxon>
    </lineage>
</organism>
<keyword evidence="1" id="KW-0227">DNA damage</keyword>
<dbReference type="InterPro" id="IPR010285">
    <property type="entry name" value="DNA_helicase_pif1-like_DEAD"/>
</dbReference>
<dbReference type="GO" id="GO:0000723">
    <property type="term" value="P:telomere maintenance"/>
    <property type="evidence" value="ECO:0007669"/>
    <property type="project" value="InterPro"/>
</dbReference>
<keyword evidence="1" id="KW-0067">ATP-binding</keyword>
<keyword evidence="7" id="KW-1185">Reference proteome</keyword>
<dbReference type="PANTHER" id="PTHR10492">
    <property type="match status" value="1"/>
</dbReference>
<dbReference type="SUPFAM" id="SSF52540">
    <property type="entry name" value="P-loop containing nucleoside triphosphate hydrolases"/>
    <property type="match status" value="2"/>
</dbReference>
<feature type="domain" description="Helitron helicase-like" evidence="3">
    <location>
        <begin position="347"/>
        <end position="530"/>
    </location>
</feature>
<keyword evidence="1" id="KW-0547">Nucleotide-binding</keyword>
<comment type="similarity">
    <text evidence="1">Belongs to the helicase family.</text>
</comment>
<reference evidence="6" key="2">
    <citation type="submission" date="2017-02" db="EMBL/GenBank/DDBJ databases">
        <title>Sunflower complete genome.</title>
        <authorList>
            <person name="Langlade N."/>
            <person name="Munos S."/>
        </authorList>
    </citation>
    <scope>NUCLEOTIDE SEQUENCE [LARGE SCALE GENOMIC DNA]</scope>
    <source>
        <tissue evidence="6">Leaves</tissue>
    </source>
</reference>
<dbReference type="InterPro" id="IPR025476">
    <property type="entry name" value="Helitron_helicase-like"/>
</dbReference>
<sequence length="1478" mass="167317">MLQPSDRKRRWHEASSSNPVLYTGHQSAAQRRYRSSLLRSVAERNALPERIGHTGALASPSYLDLGDCNNVCEFCGSIFWFDERLISSPLNSRPKYSVCCRGGRVALQFPIQPPQTMKHLFSQSQFLVNIRAYNSMFSATSFSARIDETVNQGASPYVFIVAGHVSHWLGSLCPPEGESPRFLQMYISDCDNEISNRLRFFNGEDRCDLSADVVSVLANTLQDVNEYVKLFKGARELLLNQQIDIPDFVIRLHSRGYNGPVAGTLGAIVCDGDSTAEEFDIVIKRNDNTPHRVSKLHSSYMPLQYPLLFPRAEQGWSPELKLKLTPNPLSRHRNHNRIRNRLTMNMFYSYQIHDREGTYTHLLKAGRLFQQYLVDAYVCIEHCRLEYFRANQNLFRMELLSGIHDAISRGDTEGSDVGKRVVLPASFTGGPRYMYKHYQDALAICRVYGNPQYFITFTCNVRWPEIKRALNRVHCANAHDRPDLIARVFRLKVESLTKFLRSKKPFGEVAADLYTIEFQKRGLPHCHILLWVTAPHKIRDALDVDQHITAELPDRSTEPMLYRIVTDSMLHGPCGLPKINAPCMIDGVCSKSFPKPYEPVTHFDEAGCVRYKRSMNGSQFIKSGVPLDNGFVVPYNKTLCMHFDAHINVEYCGWIMLIKYLFKYISNGADRILFAETSTNIDEVSNYIDGRVVCPYEAAWRILNFPIHHRNPAVQVLAVHLEGMQNVTFKDSQRLHQIINNPGTGKTTLTEWLKNNVYDSTGRDLRYIDYLSRYRWDTAGKFWIRRSTNKPPCIGRLTYVHPTCGEPFYLRLLLNHQVGCRSFTEIRTVSGVVYPTFRAACQKLGLIGNDEEWVSTFTEAAQRATSGELRSLFAHMLLFCGVSNPLALWEDQWLKMSDDVCNANLQQYVLYEIEVLLRSSANSCTLSDFELPMPNQLMLSTLRNQNRLLLEEKSYDRDKLATDHLVMRSTLGPDQLAIYNVVMDSCTTSVQALLFIYGHGGTGKTYLWKTIVSALRSIGKVVLAVAASGIASLLLPSGRTAHSRFKIPLDLTDDSICDIKKNTQLSQLLLETCLIVWDEAPMNDRRCFESLDRSLKDITGETSKPFGGKSVLLGGDFRQTLPVKPKASKAEIVASCLPRSYLWKRFKVHKLTENMRLTQSDTGLTADETFRSFSKWLLDVGDGKIGIPIKENQPDIKLIDIPTQFMIEPSDNGVTELIRFVYNETVLHSPTSSNMADRAIICPKNETVDEINDIILATSPGECVTYLSTDSMTPYSCNDSVTDAMYPTEYLNLLAFNGIPPHCLKLKKHSPIMLLRNIDQKSGLCNGTRLLVSQLLPRVIEAHVITGTAIGHRVYIPRINFVHNGKDLPFIFTRRQFPIKLCYAMTINKSQGQSLHKIGVYLPEPIFGHGQLYVALSRATSPNALKILLKNQDGDSLNKTLNVVYSDLLKEIEGSFSHINSSQMITPSESTKLALLHP</sequence>
<dbReference type="EMBL" id="CM007899">
    <property type="protein sequence ID" value="OTG11281.1"/>
    <property type="molecule type" value="Genomic_DNA"/>
</dbReference>
<dbReference type="Pfam" id="PF05970">
    <property type="entry name" value="PIF1"/>
    <property type="match status" value="1"/>
</dbReference>
<evidence type="ECO:0000259" key="4">
    <source>
        <dbReference type="Pfam" id="PF21530"/>
    </source>
</evidence>
<keyword evidence="1 5" id="KW-0378">Hydrolase</keyword>
<dbReference type="GO" id="GO:0043139">
    <property type="term" value="F:5'-3' DNA helicase activity"/>
    <property type="evidence" value="ECO:0007669"/>
    <property type="project" value="UniProtKB-EC"/>
</dbReference>
<comment type="catalytic activity">
    <reaction evidence="1">
        <text>ATP + H2O = ADP + phosphate + H(+)</text>
        <dbReference type="Rhea" id="RHEA:13065"/>
        <dbReference type="ChEBI" id="CHEBI:15377"/>
        <dbReference type="ChEBI" id="CHEBI:15378"/>
        <dbReference type="ChEBI" id="CHEBI:30616"/>
        <dbReference type="ChEBI" id="CHEBI:43474"/>
        <dbReference type="ChEBI" id="CHEBI:456216"/>
        <dbReference type="EC" id="5.6.2.3"/>
    </reaction>
</comment>
<keyword evidence="1" id="KW-0234">DNA repair</keyword>
<dbReference type="EMBL" id="MNCJ02000325">
    <property type="protein sequence ID" value="KAF5786902.1"/>
    <property type="molecule type" value="Genomic_DNA"/>
</dbReference>